<feature type="transmembrane region" description="Helical" evidence="2">
    <location>
        <begin position="40"/>
        <end position="68"/>
    </location>
</feature>
<gene>
    <name evidence="3" type="ORF">PSU4_43930</name>
</gene>
<dbReference type="OrthoDB" id="4713280at2"/>
<dbReference type="RefSeq" id="WP_147111653.1">
    <property type="nucleotide sequence ID" value="NZ_BJVJ01000054.1"/>
</dbReference>
<evidence type="ECO:0000313" key="3">
    <source>
        <dbReference type="EMBL" id="GEL25439.1"/>
    </source>
</evidence>
<dbReference type="Proteomes" id="UP000321685">
    <property type="component" value="Unassembled WGS sequence"/>
</dbReference>
<evidence type="ECO:0000256" key="2">
    <source>
        <dbReference type="SAM" id="Phobius"/>
    </source>
</evidence>
<dbReference type="EMBL" id="BJVJ01000054">
    <property type="protein sequence ID" value="GEL25439.1"/>
    <property type="molecule type" value="Genomic_DNA"/>
</dbReference>
<comment type="caution">
    <text evidence="3">The sequence shown here is derived from an EMBL/GenBank/DDBJ whole genome shotgun (WGS) entry which is preliminary data.</text>
</comment>
<keyword evidence="4" id="KW-1185">Reference proteome</keyword>
<reference evidence="3 4" key="1">
    <citation type="submission" date="2019-07" db="EMBL/GenBank/DDBJ databases">
        <title>Whole genome shotgun sequence of Pseudonocardia sulfidoxydans NBRC 16205.</title>
        <authorList>
            <person name="Hosoyama A."/>
            <person name="Uohara A."/>
            <person name="Ohji S."/>
            <person name="Ichikawa N."/>
        </authorList>
    </citation>
    <scope>NUCLEOTIDE SEQUENCE [LARGE SCALE GENOMIC DNA]</scope>
    <source>
        <strain evidence="3 4">NBRC 16205</strain>
    </source>
</reference>
<evidence type="ECO:0000256" key="1">
    <source>
        <dbReference type="SAM" id="MobiDB-lite"/>
    </source>
</evidence>
<keyword evidence="2" id="KW-0812">Transmembrane</keyword>
<sequence length="293" mass="31127">MQVLDAVVTVLLFVVLLAWVWMSLAVGTSAVMLSDSGTPGVAWLGVALAVVGVPATVIAAYVTAVVLALRTDGVTFHLPLLALVVGTLAAVVVYALGLGIVVVNVRVFGTDEERRRRTVPTEPTGPTASPPTFTYTASHRIDDGSLHLEVGVEQHTGRRYLRTPMPQRDGEYREYFGIDIAMYTTFGAEPDAARRFAAQCRAGQHADRWLPPAGFPGLTPIPRDGTRLARKLVTVLTDRPTTADGAPVGGLPPGTPFVRIVDDAVDERGDVGVRLPGTTGEVVRIAAHHLGRG</sequence>
<keyword evidence="2" id="KW-1133">Transmembrane helix</keyword>
<dbReference type="Pfam" id="PF23720">
    <property type="entry name" value="DUF7161"/>
    <property type="match status" value="1"/>
</dbReference>
<evidence type="ECO:0000313" key="4">
    <source>
        <dbReference type="Proteomes" id="UP000321685"/>
    </source>
</evidence>
<proteinExistence type="predicted"/>
<feature type="transmembrane region" description="Helical" evidence="2">
    <location>
        <begin position="80"/>
        <end position="107"/>
    </location>
</feature>
<name>A0A511DKT8_9PSEU</name>
<feature type="transmembrane region" description="Helical" evidence="2">
    <location>
        <begin position="6"/>
        <end position="33"/>
    </location>
</feature>
<organism evidence="3 4">
    <name type="scientific">Pseudonocardia sulfidoxydans NBRC 16205</name>
    <dbReference type="NCBI Taxonomy" id="1223511"/>
    <lineage>
        <taxon>Bacteria</taxon>
        <taxon>Bacillati</taxon>
        <taxon>Actinomycetota</taxon>
        <taxon>Actinomycetes</taxon>
        <taxon>Pseudonocardiales</taxon>
        <taxon>Pseudonocardiaceae</taxon>
        <taxon>Pseudonocardia</taxon>
    </lineage>
</organism>
<keyword evidence="2" id="KW-0472">Membrane</keyword>
<dbReference type="InterPro" id="IPR055585">
    <property type="entry name" value="DUF7161"/>
</dbReference>
<feature type="region of interest" description="Disordered" evidence="1">
    <location>
        <begin position="113"/>
        <end position="132"/>
    </location>
</feature>
<dbReference type="AlphaFoldDB" id="A0A511DKT8"/>
<protein>
    <submittedName>
        <fullName evidence="3">Uncharacterized protein</fullName>
    </submittedName>
</protein>
<accession>A0A511DKT8</accession>